<accession>A0ABW1UZ06</accession>
<reference evidence="3" key="1">
    <citation type="journal article" date="2019" name="Int. J. Syst. Evol. Microbiol.">
        <title>The Global Catalogue of Microorganisms (GCM) 10K type strain sequencing project: providing services to taxonomists for standard genome sequencing and annotation.</title>
        <authorList>
            <consortium name="The Broad Institute Genomics Platform"/>
            <consortium name="The Broad Institute Genome Sequencing Center for Infectious Disease"/>
            <person name="Wu L."/>
            <person name="Ma J."/>
        </authorList>
    </citation>
    <scope>NUCLEOTIDE SEQUENCE [LARGE SCALE GENOMIC DNA]</scope>
    <source>
        <strain evidence="3">CCM 8895</strain>
    </source>
</reference>
<dbReference type="Gene3D" id="1.10.287.1490">
    <property type="match status" value="1"/>
</dbReference>
<dbReference type="EMBL" id="JBHSSN010000015">
    <property type="protein sequence ID" value="MFC6323730.1"/>
    <property type="molecule type" value="Genomic_DNA"/>
</dbReference>
<proteinExistence type="predicted"/>
<feature type="region of interest" description="Disordered" evidence="1">
    <location>
        <begin position="1"/>
        <end position="54"/>
    </location>
</feature>
<protein>
    <submittedName>
        <fullName evidence="2">Uncharacterized protein</fullName>
    </submittedName>
</protein>
<dbReference type="RefSeq" id="WP_125592765.1">
    <property type="nucleotide sequence ID" value="NZ_JBHSSN010000015.1"/>
</dbReference>
<feature type="compositionally biased region" description="Polar residues" evidence="1">
    <location>
        <begin position="34"/>
        <end position="43"/>
    </location>
</feature>
<evidence type="ECO:0000313" key="3">
    <source>
        <dbReference type="Proteomes" id="UP001596186"/>
    </source>
</evidence>
<dbReference type="Proteomes" id="UP001596186">
    <property type="component" value="Unassembled WGS sequence"/>
</dbReference>
<comment type="caution">
    <text evidence="2">The sequence shown here is derived from an EMBL/GenBank/DDBJ whole genome shotgun (WGS) entry which is preliminary data.</text>
</comment>
<keyword evidence="3" id="KW-1185">Reference proteome</keyword>
<evidence type="ECO:0000256" key="1">
    <source>
        <dbReference type="SAM" id="MobiDB-lite"/>
    </source>
</evidence>
<evidence type="ECO:0000313" key="2">
    <source>
        <dbReference type="EMBL" id="MFC6323730.1"/>
    </source>
</evidence>
<feature type="compositionally biased region" description="Basic and acidic residues" evidence="1">
    <location>
        <begin position="8"/>
        <end position="20"/>
    </location>
</feature>
<sequence length="635" mass="73144">MKLFNMLRKIDEKPDTKNETVTDAAPDTQEKDQITSTTNNTPAETPDESANLPVSIKDQRIGIEDQMNELSHQYTQLRNDLKTNLFTEKDELENKTDTLSNYLDTLNRDQVETNEKLADIKSQNDNAEKEKLARVRADQKEQEEFLADYKDQKNTLTAKIERSQQNLDEKQKDLAENEQSEKDLSGSIKEEKDLQKMLELMEDQKASINKLYDQRADIQKNIDTINEDIENLNAELDEVNGKINKTNSAINSLKGNANQIESKIKNDRNYRIETTASLERHIQSLDEEHKKIESELSEVNNNKAYVEKYIKDVFHSAFLVRDVYLDKDKDYFVLADSFDNKDQMNNLFDMIRFLESKLQKPVNVISTFYNEKLAETVNSEIQSNHLETPNVVNLFDQLQVSANPSEQPVSIPENDGWITRTDVDTKDTLIYDQNNNLLMTVEYNEEKINRINYYKNEQINKTNIYNASGQLSSVQIFNKKQELTEQSFYRTDGSIVLTVIFEGEKATSYQLFDANGLLEHDFNKKDELIAWWLKSLTLDSSNSVFVGNNDDLLYKLITNDNKIENDKFIPLLTNAQKNVKEVINLLTANTNILNILVEHADDLQAIETSTTRDISVSSISHSSSNELYLPDSLKI</sequence>
<feature type="region of interest" description="Disordered" evidence="1">
    <location>
        <begin position="162"/>
        <end position="187"/>
    </location>
</feature>
<dbReference type="Gene3D" id="3.90.930.1">
    <property type="match status" value="1"/>
</dbReference>
<gene>
    <name evidence="2" type="ORF">ACFP1F_08270</name>
</gene>
<organism evidence="2 3">
    <name type="scientific">Companilactobacillus baiquanensis</name>
    <dbReference type="NCBI Taxonomy" id="2486005"/>
    <lineage>
        <taxon>Bacteria</taxon>
        <taxon>Bacillati</taxon>
        <taxon>Bacillota</taxon>
        <taxon>Bacilli</taxon>
        <taxon>Lactobacillales</taxon>
        <taxon>Lactobacillaceae</taxon>
        <taxon>Companilactobacillus</taxon>
    </lineage>
</organism>
<name>A0ABW1UZ06_9LACO</name>